<dbReference type="VEuPathDB" id="VectorBase:ADIR014296"/>
<dbReference type="AlphaFoldDB" id="A0A182NWM9"/>
<evidence type="ECO:0000313" key="2">
    <source>
        <dbReference type="EnsemblMetazoa" id="ADIR014296-PA"/>
    </source>
</evidence>
<keyword evidence="3" id="KW-1185">Reference proteome</keyword>
<feature type="compositionally biased region" description="Basic and acidic residues" evidence="1">
    <location>
        <begin position="112"/>
        <end position="131"/>
    </location>
</feature>
<evidence type="ECO:0000313" key="3">
    <source>
        <dbReference type="Proteomes" id="UP000075884"/>
    </source>
</evidence>
<name>A0A182NWM9_9DIPT</name>
<protein>
    <submittedName>
        <fullName evidence="2">Uncharacterized protein</fullName>
    </submittedName>
</protein>
<feature type="region of interest" description="Disordered" evidence="1">
    <location>
        <begin position="110"/>
        <end position="131"/>
    </location>
</feature>
<accession>A0A182NWM9</accession>
<proteinExistence type="predicted"/>
<organism evidence="2 3">
    <name type="scientific">Anopheles dirus</name>
    <dbReference type="NCBI Taxonomy" id="7168"/>
    <lineage>
        <taxon>Eukaryota</taxon>
        <taxon>Metazoa</taxon>
        <taxon>Ecdysozoa</taxon>
        <taxon>Arthropoda</taxon>
        <taxon>Hexapoda</taxon>
        <taxon>Insecta</taxon>
        <taxon>Pterygota</taxon>
        <taxon>Neoptera</taxon>
        <taxon>Endopterygota</taxon>
        <taxon>Diptera</taxon>
        <taxon>Nematocera</taxon>
        <taxon>Culicoidea</taxon>
        <taxon>Culicidae</taxon>
        <taxon>Anophelinae</taxon>
        <taxon>Anopheles</taxon>
    </lineage>
</organism>
<dbReference type="EnsemblMetazoa" id="ADIR014296-RA">
    <property type="protein sequence ID" value="ADIR014296-PA"/>
    <property type="gene ID" value="ADIR014296"/>
</dbReference>
<evidence type="ECO:0000256" key="1">
    <source>
        <dbReference type="SAM" id="MobiDB-lite"/>
    </source>
</evidence>
<reference evidence="2" key="2">
    <citation type="submission" date="2020-05" db="UniProtKB">
        <authorList>
            <consortium name="EnsemblMetazoa"/>
        </authorList>
    </citation>
    <scope>IDENTIFICATION</scope>
    <source>
        <strain evidence="2">WRAIR2</strain>
    </source>
</reference>
<sequence length="131" mass="13434">MVAKMGGNRGNSLDGQRLTVDDGVESVDGIGGVLDDATGAIGLNQRVRAGHNISRAGFLLVLVVSGQGIRHGIAVAVLRVRVVFDGRVGKRGGDLGNSWVSSQRSVVSSQRCRVDADGAGDGHDGGEDGEL</sequence>
<reference evidence="3" key="1">
    <citation type="submission" date="2013-03" db="EMBL/GenBank/DDBJ databases">
        <title>The Genome Sequence of Anopheles dirus WRAIR2.</title>
        <authorList>
            <consortium name="The Broad Institute Genomics Platform"/>
            <person name="Neafsey D.E."/>
            <person name="Walton C."/>
            <person name="Walker B."/>
            <person name="Young S.K."/>
            <person name="Zeng Q."/>
            <person name="Gargeya S."/>
            <person name="Fitzgerald M."/>
            <person name="Haas B."/>
            <person name="Abouelleil A."/>
            <person name="Allen A.W."/>
            <person name="Alvarado L."/>
            <person name="Arachchi H.M."/>
            <person name="Berlin A.M."/>
            <person name="Chapman S.B."/>
            <person name="Gainer-Dewar J."/>
            <person name="Goldberg J."/>
            <person name="Griggs A."/>
            <person name="Gujja S."/>
            <person name="Hansen M."/>
            <person name="Howarth C."/>
            <person name="Imamovic A."/>
            <person name="Ireland A."/>
            <person name="Larimer J."/>
            <person name="McCowan C."/>
            <person name="Murphy C."/>
            <person name="Pearson M."/>
            <person name="Poon T.W."/>
            <person name="Priest M."/>
            <person name="Roberts A."/>
            <person name="Saif S."/>
            <person name="Shea T."/>
            <person name="Sisk P."/>
            <person name="Sykes S."/>
            <person name="Wortman J."/>
            <person name="Nusbaum C."/>
            <person name="Birren B."/>
        </authorList>
    </citation>
    <scope>NUCLEOTIDE SEQUENCE [LARGE SCALE GENOMIC DNA]</scope>
    <source>
        <strain evidence="3">WRAIR2</strain>
    </source>
</reference>
<dbReference type="Proteomes" id="UP000075884">
    <property type="component" value="Unassembled WGS sequence"/>
</dbReference>